<keyword evidence="3" id="KW-1185">Reference proteome</keyword>
<proteinExistence type="predicted"/>
<dbReference type="PANTHER" id="PTHR47576:SF2">
    <property type="entry name" value="BRCT DOMAIN DNA REPAIR PROTEIN-RELATED"/>
    <property type="match status" value="1"/>
</dbReference>
<dbReference type="InterPro" id="IPR001357">
    <property type="entry name" value="BRCT_dom"/>
</dbReference>
<name>A0AAN7JGN3_9MYRT</name>
<evidence type="ECO:0000313" key="2">
    <source>
        <dbReference type="EMBL" id="KAK4743049.1"/>
    </source>
</evidence>
<dbReference type="SMART" id="SM00292">
    <property type="entry name" value="BRCT"/>
    <property type="match status" value="2"/>
</dbReference>
<organism evidence="2 3">
    <name type="scientific">Trapa incisa</name>
    <dbReference type="NCBI Taxonomy" id="236973"/>
    <lineage>
        <taxon>Eukaryota</taxon>
        <taxon>Viridiplantae</taxon>
        <taxon>Streptophyta</taxon>
        <taxon>Embryophyta</taxon>
        <taxon>Tracheophyta</taxon>
        <taxon>Spermatophyta</taxon>
        <taxon>Magnoliopsida</taxon>
        <taxon>eudicotyledons</taxon>
        <taxon>Gunneridae</taxon>
        <taxon>Pentapetalae</taxon>
        <taxon>rosids</taxon>
        <taxon>malvids</taxon>
        <taxon>Myrtales</taxon>
        <taxon>Lythraceae</taxon>
        <taxon>Trapa</taxon>
    </lineage>
</organism>
<protein>
    <recommendedName>
        <fullName evidence="1">BRCT domain-containing protein</fullName>
    </recommendedName>
</protein>
<feature type="domain" description="BRCT" evidence="1">
    <location>
        <begin position="58"/>
        <end position="150"/>
    </location>
</feature>
<dbReference type="AlphaFoldDB" id="A0AAN7JGN3"/>
<evidence type="ECO:0000259" key="1">
    <source>
        <dbReference type="PROSITE" id="PS50172"/>
    </source>
</evidence>
<dbReference type="Pfam" id="PF20415">
    <property type="entry name" value="DUF6699"/>
    <property type="match status" value="1"/>
</dbReference>
<comment type="caution">
    <text evidence="2">The sequence shown here is derived from an EMBL/GenBank/DDBJ whole genome shotgun (WGS) entry which is preliminary data.</text>
</comment>
<dbReference type="Pfam" id="PF12738">
    <property type="entry name" value="PTCB-BRCT"/>
    <property type="match status" value="1"/>
</dbReference>
<dbReference type="InterPro" id="IPR059215">
    <property type="entry name" value="BRCT2_TopBP1-like"/>
</dbReference>
<sequence length="551" mass="61554">MSSDCVGDGGGFAEVIISKGCSKLMAGFSNSFPSFRGIQSSKFKMSPAPSISSQSLVQPHSPFSGLVICVTGLSKEARKQVMEATERLGGQYSPNLHPQCTHLVVQSFDGRKYEHAIKHGSKNGLFIVSLGWFMDSVRRNVRLSESLYTLKNTGDARVGIDNLNQIAGYPAAEDSCLPTGILESRKVEKDKDSQLLSSGRALRRSIGTMTLPGQSLFIDSEVSTELRNKVIEASTREGASLVDKWFIGCNASHVVCEGTSVTKYLGHSENLVTPFWVLKTSREKYVQRLIHLSADLARQLGIMLENYQNGTGTEVPDRISSGQEGQSHERRFSQMERQQLVNLAKFGVRNRRVLKMQTCQVPIRPITPSSLLESICWSVSEPTSTATIYMNSLSSEDGGEHQTPFFFDAKGDAKDSEAGFTNLTRPLNESERKQLIFKNHFLTVLFPMDRFAEMGPSSRTFFSDKGFTCIQVLNHIYSFYQENMLDHEIEAAIHTDSRHADRLRTVYASKDSTEPVIFRRIDFLGSRRSFEMLKRVNGDNNSNVYELLIRS</sequence>
<dbReference type="PROSITE" id="PS50172">
    <property type="entry name" value="BRCT"/>
    <property type="match status" value="1"/>
</dbReference>
<dbReference type="Gene3D" id="3.40.50.10190">
    <property type="entry name" value="BRCT domain"/>
    <property type="match status" value="1"/>
</dbReference>
<dbReference type="InterPro" id="IPR036420">
    <property type="entry name" value="BRCT_dom_sf"/>
</dbReference>
<dbReference type="CDD" id="cd17731">
    <property type="entry name" value="BRCT_TopBP1_rpt2_like"/>
    <property type="match status" value="1"/>
</dbReference>
<reference evidence="2 3" key="1">
    <citation type="journal article" date="2023" name="Hortic Res">
        <title>Pangenome of water caltrop reveals structural variations and asymmetric subgenome divergence after allopolyploidization.</title>
        <authorList>
            <person name="Zhang X."/>
            <person name="Chen Y."/>
            <person name="Wang L."/>
            <person name="Yuan Y."/>
            <person name="Fang M."/>
            <person name="Shi L."/>
            <person name="Lu R."/>
            <person name="Comes H.P."/>
            <person name="Ma Y."/>
            <person name="Chen Y."/>
            <person name="Huang G."/>
            <person name="Zhou Y."/>
            <person name="Zheng Z."/>
            <person name="Qiu Y."/>
        </authorList>
    </citation>
    <scope>NUCLEOTIDE SEQUENCE [LARGE SCALE GENOMIC DNA]</scope>
    <source>
        <tissue evidence="2">Roots</tissue>
    </source>
</reference>
<dbReference type="Proteomes" id="UP001345219">
    <property type="component" value="Chromosome 1"/>
</dbReference>
<dbReference type="SUPFAM" id="SSF52113">
    <property type="entry name" value="BRCT domain"/>
    <property type="match status" value="1"/>
</dbReference>
<evidence type="ECO:0000313" key="3">
    <source>
        <dbReference type="Proteomes" id="UP001345219"/>
    </source>
</evidence>
<gene>
    <name evidence="2" type="ORF">SAY87_001050</name>
</gene>
<dbReference type="InterPro" id="IPR046522">
    <property type="entry name" value="DUF6699"/>
</dbReference>
<accession>A0AAN7JGN3</accession>
<dbReference type="PANTHER" id="PTHR47576">
    <property type="entry name" value="BRCT DOMAIN DNA REPAIR PROTEIN-RELATED"/>
    <property type="match status" value="1"/>
</dbReference>
<dbReference type="EMBL" id="JAXIOK010000023">
    <property type="protein sequence ID" value="KAK4743049.1"/>
    <property type="molecule type" value="Genomic_DNA"/>
</dbReference>